<evidence type="ECO:0000313" key="4">
    <source>
        <dbReference type="Proteomes" id="UP000178385"/>
    </source>
</evidence>
<name>A0A1G1Y672_9BACT</name>
<dbReference type="InterPro" id="IPR013229">
    <property type="entry name" value="PEGA"/>
</dbReference>
<dbReference type="Gene3D" id="2.120.10.30">
    <property type="entry name" value="TolB, C-terminal domain"/>
    <property type="match status" value="1"/>
</dbReference>
<dbReference type="Pfam" id="PF08308">
    <property type="entry name" value="PEGA"/>
    <property type="match status" value="1"/>
</dbReference>
<gene>
    <name evidence="3" type="ORF">A2840_00155</name>
</gene>
<evidence type="ECO:0000259" key="2">
    <source>
        <dbReference type="Pfam" id="PF08308"/>
    </source>
</evidence>
<protein>
    <recommendedName>
        <fullName evidence="2">PEGA domain-containing protein</fullName>
    </recommendedName>
</protein>
<keyword evidence="1" id="KW-1133">Transmembrane helix</keyword>
<reference evidence="3 4" key="1">
    <citation type="journal article" date="2016" name="Nat. Commun.">
        <title>Thousands of microbial genomes shed light on interconnected biogeochemical processes in an aquifer system.</title>
        <authorList>
            <person name="Anantharaman K."/>
            <person name="Brown C.T."/>
            <person name="Hug L.A."/>
            <person name="Sharon I."/>
            <person name="Castelle C.J."/>
            <person name="Probst A.J."/>
            <person name="Thomas B.C."/>
            <person name="Singh A."/>
            <person name="Wilkins M.J."/>
            <person name="Karaoz U."/>
            <person name="Brodie E.L."/>
            <person name="Williams K.H."/>
            <person name="Hubbard S.S."/>
            <person name="Banfield J.F."/>
        </authorList>
    </citation>
    <scope>NUCLEOTIDE SEQUENCE [LARGE SCALE GENOMIC DNA]</scope>
</reference>
<dbReference type="SUPFAM" id="SSF82171">
    <property type="entry name" value="DPP6 N-terminal domain-like"/>
    <property type="match status" value="1"/>
</dbReference>
<dbReference type="InterPro" id="IPR011042">
    <property type="entry name" value="6-blade_b-propeller_TolB-like"/>
</dbReference>
<feature type="transmembrane region" description="Helical" evidence="1">
    <location>
        <begin position="7"/>
        <end position="28"/>
    </location>
</feature>
<sequence>MTIKVRRILYLTFIGLFFVITPLLILYANGYRYNLKRNRIEKTGILVVDSLPRKAQVYINGMFKDETPARFPRLLPDIYTLELKRSGFHSWRQEVAIESSLTTFRNDVVLFRDSLPITIVQGRIAFLTLLPNRNALLYSVMASSTQQLTIRDLSTNSETAIPASVQQATSPTSLVNFSQSGTRALLITDLDGFPHYTVLDTTTLETIDLFNITRLDFDTVEWDQASDTVLYGLRRSVLYRIDLEQKLATSIISAHITDFLGVGQTIYYTTRVGSESFLNITQTQNPQEPIQKIKIPSPSDYQLTQSADGQLVLLDADRMDLFVVDQATLVAQSADVSPLLSVRAKNIAFSPSGNGLLHYTDFELWTHSFETGEAQLINRVGQQITDALFYPDKPYIIYSQQGQIRAIEITSAAAKNDVVLTTIQRVSDSVISRNGDTLYFIGQVGNTEGIFSLQLR</sequence>
<evidence type="ECO:0000256" key="1">
    <source>
        <dbReference type="SAM" id="Phobius"/>
    </source>
</evidence>
<dbReference type="Proteomes" id="UP000178385">
    <property type="component" value="Unassembled WGS sequence"/>
</dbReference>
<organism evidence="3 4">
    <name type="scientific">Candidatus Buchananbacteria bacterium RIFCSPHIGHO2_01_FULL_47_11b</name>
    <dbReference type="NCBI Taxonomy" id="1797537"/>
    <lineage>
        <taxon>Bacteria</taxon>
        <taxon>Candidatus Buchananiibacteriota</taxon>
    </lineage>
</organism>
<accession>A0A1G1Y672</accession>
<keyword evidence="1" id="KW-0472">Membrane</keyword>
<evidence type="ECO:0000313" key="3">
    <source>
        <dbReference type="EMBL" id="OGY47684.1"/>
    </source>
</evidence>
<feature type="domain" description="PEGA" evidence="2">
    <location>
        <begin position="44"/>
        <end position="103"/>
    </location>
</feature>
<comment type="caution">
    <text evidence="3">The sequence shown here is derived from an EMBL/GenBank/DDBJ whole genome shotgun (WGS) entry which is preliminary data.</text>
</comment>
<keyword evidence="1" id="KW-0812">Transmembrane</keyword>
<proteinExistence type="predicted"/>
<dbReference type="AlphaFoldDB" id="A0A1G1Y672"/>
<dbReference type="EMBL" id="MHIG01000010">
    <property type="protein sequence ID" value="OGY47684.1"/>
    <property type="molecule type" value="Genomic_DNA"/>
</dbReference>